<dbReference type="OrthoDB" id="674604at2759"/>
<dbReference type="InterPro" id="IPR010730">
    <property type="entry name" value="HET"/>
</dbReference>
<evidence type="ECO:0000313" key="3">
    <source>
        <dbReference type="EMBL" id="RAL58379.1"/>
    </source>
</evidence>
<sequence>MRLINVITRKLEEFIGTNIPKYVILSHTWGEEEVLFQDLSNLDHKYKKGYTKIEGCCQRAIHDGFLFVWIDTCCIDKSSSAELSESINSMYAWYEKARLCYAYLADVPSSQDPYDGDSAFRQSRWFTRGWTLQELLVPQAIVFFDKEWGLVFKGSRVTERELEPDPAPRPDKKSISRWLDSLAFPRDDLPKRRLRLLEDITGIEIVYFQNKNELCNAPVGLKFSWASRRNTSRPEDIALLSTRSIESQHAVALWGGDKAFQRLQEEILKREQDLSILAWGFGMTAHKNMDLIKKYRSSAGYSGILAPSIKLYEKFPTSFTGDEARLWPTTHSTMTNLGLNMSLPLMCINSSLGIYLAFISDWMPGNNGQNSEAIVLPLLKREEGQLFEYPSGTPHAISVTLARGATQRTIEWQMIYIVEPQGRLF</sequence>
<feature type="domain" description="DUF8212" evidence="2">
    <location>
        <begin position="258"/>
        <end position="342"/>
    </location>
</feature>
<comment type="caution">
    <text evidence="3">The sequence shown here is derived from an EMBL/GenBank/DDBJ whole genome shotgun (WGS) entry which is preliminary data.</text>
</comment>
<evidence type="ECO:0000313" key="4">
    <source>
        <dbReference type="Proteomes" id="UP000249056"/>
    </source>
</evidence>
<dbReference type="Pfam" id="PF06985">
    <property type="entry name" value="HET"/>
    <property type="match status" value="1"/>
</dbReference>
<dbReference type="PANTHER" id="PTHR10622:SF10">
    <property type="entry name" value="HET DOMAIN-CONTAINING PROTEIN"/>
    <property type="match status" value="1"/>
</dbReference>
<dbReference type="AlphaFoldDB" id="A0A395IJ12"/>
<dbReference type="InterPro" id="IPR058525">
    <property type="entry name" value="DUF8212"/>
</dbReference>
<keyword evidence="4" id="KW-1185">Reference proteome</keyword>
<dbReference type="Pfam" id="PF26640">
    <property type="entry name" value="DUF8212"/>
    <property type="match status" value="1"/>
</dbReference>
<protein>
    <submittedName>
        <fullName evidence="3">Uncharacterized protein</fullName>
    </submittedName>
</protein>
<feature type="domain" description="Heterokaryon incompatibility" evidence="1">
    <location>
        <begin position="22"/>
        <end position="109"/>
    </location>
</feature>
<organism evidence="3 4">
    <name type="scientific">Monilinia fructigena</name>
    <dbReference type="NCBI Taxonomy" id="38457"/>
    <lineage>
        <taxon>Eukaryota</taxon>
        <taxon>Fungi</taxon>
        <taxon>Dikarya</taxon>
        <taxon>Ascomycota</taxon>
        <taxon>Pezizomycotina</taxon>
        <taxon>Leotiomycetes</taxon>
        <taxon>Helotiales</taxon>
        <taxon>Sclerotiniaceae</taxon>
        <taxon>Monilinia</taxon>
    </lineage>
</organism>
<evidence type="ECO:0000259" key="1">
    <source>
        <dbReference type="Pfam" id="PF06985"/>
    </source>
</evidence>
<gene>
    <name evidence="3" type="ORF">DID88_006059</name>
</gene>
<proteinExistence type="predicted"/>
<dbReference type="Proteomes" id="UP000249056">
    <property type="component" value="Unassembled WGS sequence"/>
</dbReference>
<name>A0A395IJ12_9HELO</name>
<dbReference type="EMBL" id="QKRW01000085">
    <property type="protein sequence ID" value="RAL58379.1"/>
    <property type="molecule type" value="Genomic_DNA"/>
</dbReference>
<evidence type="ECO:0000259" key="2">
    <source>
        <dbReference type="Pfam" id="PF26640"/>
    </source>
</evidence>
<dbReference type="PANTHER" id="PTHR10622">
    <property type="entry name" value="HET DOMAIN-CONTAINING PROTEIN"/>
    <property type="match status" value="1"/>
</dbReference>
<reference evidence="3 4" key="1">
    <citation type="submission" date="2018-06" db="EMBL/GenBank/DDBJ databases">
        <title>Genome Sequence of the Brown Rot Fungal Pathogen Monilinia fructigena.</title>
        <authorList>
            <person name="Landi L."/>
            <person name="De Miccolis Angelini R.M."/>
            <person name="Pollastro S."/>
            <person name="Abate D."/>
            <person name="Faretra F."/>
            <person name="Romanazzi G."/>
        </authorList>
    </citation>
    <scope>NUCLEOTIDE SEQUENCE [LARGE SCALE GENOMIC DNA]</scope>
    <source>
        <strain evidence="3 4">Mfrg269</strain>
    </source>
</reference>
<accession>A0A395IJ12</accession>